<comment type="caution">
    <text evidence="4">The sequence shown here is derived from an EMBL/GenBank/DDBJ whole genome shotgun (WGS) entry which is preliminary data.</text>
</comment>
<dbReference type="InterPro" id="IPR016084">
    <property type="entry name" value="Haem_Oase-like_multi-hlx"/>
</dbReference>
<organism evidence="4 5">
    <name type="scientific">Pseudozyma antarctica</name>
    <name type="common">Yeast</name>
    <name type="synonym">Candida antarctica</name>
    <dbReference type="NCBI Taxonomy" id="84753"/>
    <lineage>
        <taxon>Eukaryota</taxon>
        <taxon>Fungi</taxon>
        <taxon>Dikarya</taxon>
        <taxon>Basidiomycota</taxon>
        <taxon>Ustilaginomycotina</taxon>
        <taxon>Ustilaginomycetes</taxon>
        <taxon>Ustilaginales</taxon>
        <taxon>Ustilaginaceae</taxon>
        <taxon>Moesziomyces</taxon>
    </lineage>
</organism>
<keyword evidence="1" id="KW-0349">Heme</keyword>
<reference evidence="4" key="1">
    <citation type="submission" date="2018-03" db="EMBL/GenBank/DDBJ databases">
        <authorList>
            <person name="Guldener U."/>
        </authorList>
    </citation>
    <scope>NUCLEOTIDE SEQUENCE [LARGE SCALE GENOMIC DNA]</scope>
    <source>
        <strain evidence="4">ATCC34888</strain>
    </source>
</reference>
<sequence>MTCPFAKFAGILPASAAHVRALHGLDATVSDTNAQGLSLSEALRVGTARSHRAVEKSRGVSLLLQTTATASDAAHEGLSFDRTDYTRFNIMLACIYTVLESAMIDAQSTSLIAPLFEDVGLMAGLARSAVLLGDIHAHLDTIHVHTGASLSDLAEHERDNLTPSSSTFPEDTENPLARARLLALVQAATPQALSLTPNSTAPVLGEEHIALLHPAQVHATLAYVERLTHIHPDLLLAHAYTRYLGDLSGGQHIVRKVTKRFPTPRTGAGFAFYAFDNPSLLKNRFREAMHAQQLTKAQMQEVVDEANTAFDCNTALFESLLPANMRQSSERTHNSTAVHMATKNTQLPIAAWIVVAAATATITAAWLAHSPSPAILA</sequence>
<dbReference type="Gene3D" id="1.20.910.10">
    <property type="entry name" value="Heme oxygenase-like"/>
    <property type="match status" value="1"/>
</dbReference>
<keyword evidence="2" id="KW-0479">Metal-binding</keyword>
<dbReference type="PANTHER" id="PTHR10720">
    <property type="entry name" value="HEME OXYGENASE"/>
    <property type="match status" value="1"/>
</dbReference>
<dbReference type="PANTHER" id="PTHR10720:SF0">
    <property type="entry name" value="HEME OXYGENASE"/>
    <property type="match status" value="1"/>
</dbReference>
<dbReference type="InterPro" id="IPR016053">
    <property type="entry name" value="Haem_Oase-like"/>
</dbReference>
<dbReference type="GO" id="GO:0004392">
    <property type="term" value="F:heme oxygenase (decyclizing) activity"/>
    <property type="evidence" value="ECO:0007669"/>
    <property type="project" value="InterPro"/>
</dbReference>
<gene>
    <name evidence="4" type="ORF">PSANT_00058</name>
</gene>
<dbReference type="GO" id="GO:0046872">
    <property type="term" value="F:metal ion binding"/>
    <property type="evidence" value="ECO:0007669"/>
    <property type="project" value="UniProtKB-KW"/>
</dbReference>
<dbReference type="CDD" id="cd19165">
    <property type="entry name" value="HemeO"/>
    <property type="match status" value="1"/>
</dbReference>
<dbReference type="EMBL" id="OOIQ01000001">
    <property type="protein sequence ID" value="SPO42375.1"/>
    <property type="molecule type" value="Genomic_DNA"/>
</dbReference>
<dbReference type="GO" id="GO:0006788">
    <property type="term" value="P:heme oxidation"/>
    <property type="evidence" value="ECO:0007669"/>
    <property type="project" value="InterPro"/>
</dbReference>
<proteinExistence type="predicted"/>
<evidence type="ECO:0000256" key="2">
    <source>
        <dbReference type="ARBA" id="ARBA00022723"/>
    </source>
</evidence>
<evidence type="ECO:0000313" key="5">
    <source>
        <dbReference type="Proteomes" id="UP000325008"/>
    </source>
</evidence>
<dbReference type="Pfam" id="PF01126">
    <property type="entry name" value="Heme_oxygenase"/>
    <property type="match status" value="1"/>
</dbReference>
<dbReference type="AlphaFoldDB" id="A0A5C3FFB7"/>
<dbReference type="RefSeq" id="XP_014659158.1">
    <property type="nucleotide sequence ID" value="XM_014803672.1"/>
</dbReference>
<keyword evidence="3" id="KW-0408">Iron</keyword>
<accession>A0A5C3FFB7</accession>
<dbReference type="SUPFAM" id="SSF48613">
    <property type="entry name" value="Heme oxygenase-like"/>
    <property type="match status" value="1"/>
</dbReference>
<evidence type="ECO:0000313" key="4">
    <source>
        <dbReference type="EMBL" id="SPO42375.1"/>
    </source>
</evidence>
<evidence type="ECO:0000256" key="1">
    <source>
        <dbReference type="ARBA" id="ARBA00022617"/>
    </source>
</evidence>
<dbReference type="InterPro" id="IPR002051">
    <property type="entry name" value="Haem_Oase"/>
</dbReference>
<name>A0A5C3FFB7_PSEA2</name>
<dbReference type="Proteomes" id="UP000325008">
    <property type="component" value="Unassembled WGS sequence"/>
</dbReference>
<evidence type="ECO:0000256" key="3">
    <source>
        <dbReference type="ARBA" id="ARBA00023004"/>
    </source>
</evidence>
<protein>
    <submittedName>
        <fullName evidence="4">Related to Heme oxygenase</fullName>
    </submittedName>
</protein>
<keyword evidence="5" id="KW-1185">Reference proteome</keyword>
<dbReference type="OrthoDB" id="652091at2759"/>